<sequence length="132" mass="14840">MQNDECGMQRGSMEQKRDILERTKAFALRIIRLYSALPQKTEAQVLGKQVLRSGTSVGAQLREGKRSRSDVEMISKTESALQELEETAYWLELLAESGIVKAELLADLQRETDELTAILVTSVKTLKSRKAK</sequence>
<dbReference type="NCBIfam" id="TIGR02436">
    <property type="entry name" value="four helix bundle protein"/>
    <property type="match status" value="1"/>
</dbReference>
<dbReference type="PANTHER" id="PTHR38471:SF2">
    <property type="entry name" value="FOUR HELIX BUNDLE PROTEIN"/>
    <property type="match status" value="1"/>
</dbReference>
<name>A7NGE3_ROSCS</name>
<dbReference type="KEGG" id="rca:Rcas_0398"/>
<protein>
    <recommendedName>
        <fullName evidence="3">Four helix bundle protein</fullName>
    </recommendedName>
</protein>
<dbReference type="PIRSF" id="PIRSF035652">
    <property type="entry name" value="CHP02436"/>
    <property type="match status" value="1"/>
</dbReference>
<dbReference type="AlphaFoldDB" id="A7NGE3"/>
<dbReference type="PANTHER" id="PTHR38471">
    <property type="entry name" value="FOUR HELIX BUNDLE PROTEIN"/>
    <property type="match status" value="1"/>
</dbReference>
<dbReference type="eggNOG" id="ENOG5032RWC">
    <property type="taxonomic scope" value="Bacteria"/>
</dbReference>
<evidence type="ECO:0000313" key="2">
    <source>
        <dbReference type="Proteomes" id="UP000000263"/>
    </source>
</evidence>
<dbReference type="SUPFAM" id="SSF158446">
    <property type="entry name" value="IVS-encoded protein-like"/>
    <property type="match status" value="1"/>
</dbReference>
<dbReference type="RefSeq" id="WP_011997934.1">
    <property type="nucleotide sequence ID" value="NC_009767.1"/>
</dbReference>
<dbReference type="Proteomes" id="UP000000263">
    <property type="component" value="Chromosome"/>
</dbReference>
<gene>
    <name evidence="1" type="ordered locus">Rcas_0398</name>
</gene>
<evidence type="ECO:0000313" key="1">
    <source>
        <dbReference type="EMBL" id="ABU56530.1"/>
    </source>
</evidence>
<dbReference type="Gene3D" id="1.20.1440.60">
    <property type="entry name" value="23S rRNA-intervening sequence"/>
    <property type="match status" value="1"/>
</dbReference>
<keyword evidence="2" id="KW-1185">Reference proteome</keyword>
<organism evidence="1 2">
    <name type="scientific">Roseiflexus castenholzii (strain DSM 13941 / HLO8)</name>
    <dbReference type="NCBI Taxonomy" id="383372"/>
    <lineage>
        <taxon>Bacteria</taxon>
        <taxon>Bacillati</taxon>
        <taxon>Chloroflexota</taxon>
        <taxon>Chloroflexia</taxon>
        <taxon>Chloroflexales</taxon>
        <taxon>Roseiflexineae</taxon>
        <taxon>Roseiflexaceae</taxon>
        <taxon>Roseiflexus</taxon>
    </lineage>
</organism>
<evidence type="ECO:0008006" key="3">
    <source>
        <dbReference type="Google" id="ProtNLM"/>
    </source>
</evidence>
<proteinExistence type="predicted"/>
<reference evidence="1 2" key="1">
    <citation type="submission" date="2007-08" db="EMBL/GenBank/DDBJ databases">
        <title>Complete sequence of Roseiflexus castenholzii DSM 13941.</title>
        <authorList>
            <consortium name="US DOE Joint Genome Institute"/>
            <person name="Copeland A."/>
            <person name="Lucas S."/>
            <person name="Lapidus A."/>
            <person name="Barry K."/>
            <person name="Glavina del Rio T."/>
            <person name="Dalin E."/>
            <person name="Tice H."/>
            <person name="Pitluck S."/>
            <person name="Thompson L.S."/>
            <person name="Brettin T."/>
            <person name="Bruce D."/>
            <person name="Detter J.C."/>
            <person name="Han C."/>
            <person name="Tapia R."/>
            <person name="Schmutz J."/>
            <person name="Larimer F."/>
            <person name="Land M."/>
            <person name="Hauser L."/>
            <person name="Kyrpides N."/>
            <person name="Mikhailova N."/>
            <person name="Bryant D.A."/>
            <person name="Hanada S."/>
            <person name="Tsukatani Y."/>
            <person name="Richardson P."/>
        </authorList>
    </citation>
    <scope>NUCLEOTIDE SEQUENCE [LARGE SCALE GENOMIC DNA]</scope>
    <source>
        <strain evidence="2">DSM 13941 / HLO8</strain>
    </source>
</reference>
<dbReference type="InterPro" id="IPR036583">
    <property type="entry name" value="23S_rRNA_IVS_sf"/>
</dbReference>
<dbReference type="HOGENOM" id="CLU_129874_2_0_0"/>
<dbReference type="InterPro" id="IPR012657">
    <property type="entry name" value="23S_rRNA-intervening_sequence"/>
</dbReference>
<accession>A7NGE3</accession>
<dbReference type="Pfam" id="PF05635">
    <property type="entry name" value="23S_rRNA_IVP"/>
    <property type="match status" value="1"/>
</dbReference>
<dbReference type="STRING" id="383372.Rcas_0398"/>
<dbReference type="EMBL" id="CP000804">
    <property type="protein sequence ID" value="ABU56530.1"/>
    <property type="molecule type" value="Genomic_DNA"/>
</dbReference>